<keyword evidence="2" id="KW-1185">Reference proteome</keyword>
<organism evidence="1 2">
    <name type="scientific">Pyxidicoccus fallax</name>
    <dbReference type="NCBI Taxonomy" id="394095"/>
    <lineage>
        <taxon>Bacteria</taxon>
        <taxon>Pseudomonadati</taxon>
        <taxon>Myxococcota</taxon>
        <taxon>Myxococcia</taxon>
        <taxon>Myxococcales</taxon>
        <taxon>Cystobacterineae</taxon>
        <taxon>Myxococcaceae</taxon>
        <taxon>Pyxidicoccus</taxon>
    </lineage>
</organism>
<accession>A0A848LF54</accession>
<proteinExistence type="predicted"/>
<evidence type="ECO:0000313" key="1">
    <source>
        <dbReference type="EMBL" id="NMO16922.1"/>
    </source>
</evidence>
<evidence type="ECO:0008006" key="3">
    <source>
        <dbReference type="Google" id="ProtNLM"/>
    </source>
</evidence>
<comment type="caution">
    <text evidence="1">The sequence shown here is derived from an EMBL/GenBank/DDBJ whole genome shotgun (WGS) entry which is preliminary data.</text>
</comment>
<evidence type="ECO:0000313" key="2">
    <source>
        <dbReference type="Proteomes" id="UP000518300"/>
    </source>
</evidence>
<sequence>MNWKMTGRLLAAGLLSMAAGCQGEEGQSETVEAQEAAVAQCVQRFDGITSCATGAARLTPTDSGLKVDGLISSRTDGVASTFSRATSWSQDTQVLFGASGSLALAARSGSQVVSTLSVTPGAAAGSVQVQPSFTGAPGGSAYRMNVYNDGVLQGGSTNPAARMIIFRDWYDLLRWVAMHADFFEIDIWYRKQDVAVPMAPNNVGACGWRLSTEGETFTVQLDDGRVLTGDKVEFIEEIEDGHYPYNGFTGIDVKAAAQGFNITGESVVAAQK</sequence>
<dbReference type="RefSeq" id="WP_169346208.1">
    <property type="nucleotide sequence ID" value="NZ_JABBJJ010000082.1"/>
</dbReference>
<protein>
    <recommendedName>
        <fullName evidence="3">Lipoprotein</fullName>
    </recommendedName>
</protein>
<dbReference type="Proteomes" id="UP000518300">
    <property type="component" value="Unassembled WGS sequence"/>
</dbReference>
<dbReference type="AlphaFoldDB" id="A0A848LF54"/>
<dbReference type="EMBL" id="JABBJJ010000082">
    <property type="protein sequence ID" value="NMO16922.1"/>
    <property type="molecule type" value="Genomic_DNA"/>
</dbReference>
<reference evidence="1 2" key="1">
    <citation type="submission" date="2020-04" db="EMBL/GenBank/DDBJ databases">
        <title>Draft genome of Pyxidicoccus fallax type strain.</title>
        <authorList>
            <person name="Whitworth D.E."/>
        </authorList>
    </citation>
    <scope>NUCLEOTIDE SEQUENCE [LARGE SCALE GENOMIC DNA]</scope>
    <source>
        <strain evidence="1 2">DSM 14698</strain>
    </source>
</reference>
<name>A0A848LF54_9BACT</name>
<dbReference type="PROSITE" id="PS51257">
    <property type="entry name" value="PROKAR_LIPOPROTEIN"/>
    <property type="match status" value="1"/>
</dbReference>
<gene>
    <name evidence="1" type="ORF">HG543_18955</name>
</gene>